<protein>
    <submittedName>
        <fullName evidence="1">Uncharacterized protein</fullName>
    </submittedName>
</protein>
<evidence type="ECO:0000313" key="2">
    <source>
        <dbReference type="Proteomes" id="UP001161409"/>
    </source>
</evidence>
<reference evidence="1" key="2">
    <citation type="submission" date="2023-01" db="EMBL/GenBank/DDBJ databases">
        <title>Draft genome sequence of Sneathiella chinensis strain NBRC 103408.</title>
        <authorList>
            <person name="Sun Q."/>
            <person name="Mori K."/>
        </authorList>
    </citation>
    <scope>NUCLEOTIDE SEQUENCE</scope>
    <source>
        <strain evidence="1">NBRC 103408</strain>
    </source>
</reference>
<sequence length="245" mass="27243">MLAEKDDLERALRYPYTRPEGSFLLDRGECHPLPASLDFRNRIPVLASGSNAAPEQLMRKFPKEGNFAPVFVTAAQLQGFCCVYSAHFSGYGAVPATLHPSQTGGTRCHITWLTPDQLSRMHETEAVGKNYRYSRLERLSLTCDVTGRLEMAHAYISRFGALAPDGTPVALAELPGDRGDFSALTQRQIQEKIKTTLAPDTELGDFIRENILSAPIREQRTEKMGPISLPFSYSFETVLQGHQEP</sequence>
<dbReference type="RefSeq" id="WP_169561755.1">
    <property type="nucleotide sequence ID" value="NZ_BSNF01000008.1"/>
</dbReference>
<organism evidence="1 2">
    <name type="scientific">Sneathiella chinensis</name>
    <dbReference type="NCBI Taxonomy" id="349750"/>
    <lineage>
        <taxon>Bacteria</taxon>
        <taxon>Pseudomonadati</taxon>
        <taxon>Pseudomonadota</taxon>
        <taxon>Alphaproteobacteria</taxon>
        <taxon>Sneathiellales</taxon>
        <taxon>Sneathiellaceae</taxon>
        <taxon>Sneathiella</taxon>
    </lineage>
</organism>
<comment type="caution">
    <text evidence="1">The sequence shown here is derived from an EMBL/GenBank/DDBJ whole genome shotgun (WGS) entry which is preliminary data.</text>
</comment>
<gene>
    <name evidence="1" type="ORF">GCM10007924_29230</name>
</gene>
<dbReference type="EMBL" id="BSNF01000008">
    <property type="protein sequence ID" value="GLQ07702.1"/>
    <property type="molecule type" value="Genomic_DNA"/>
</dbReference>
<keyword evidence="2" id="KW-1185">Reference proteome</keyword>
<reference evidence="1" key="1">
    <citation type="journal article" date="2014" name="Int. J. Syst. Evol. Microbiol.">
        <title>Complete genome of a new Firmicutes species belonging to the dominant human colonic microbiota ('Ruminococcus bicirculans') reveals two chromosomes and a selective capacity to utilize plant glucans.</title>
        <authorList>
            <consortium name="NISC Comparative Sequencing Program"/>
            <person name="Wegmann U."/>
            <person name="Louis P."/>
            <person name="Goesmann A."/>
            <person name="Henrissat B."/>
            <person name="Duncan S.H."/>
            <person name="Flint H.J."/>
        </authorList>
    </citation>
    <scope>NUCLEOTIDE SEQUENCE</scope>
    <source>
        <strain evidence="1">NBRC 103408</strain>
    </source>
</reference>
<name>A0ABQ5U6F9_9PROT</name>
<evidence type="ECO:0000313" key="1">
    <source>
        <dbReference type="EMBL" id="GLQ07702.1"/>
    </source>
</evidence>
<dbReference type="Proteomes" id="UP001161409">
    <property type="component" value="Unassembled WGS sequence"/>
</dbReference>
<accession>A0ABQ5U6F9</accession>
<proteinExistence type="predicted"/>